<dbReference type="InterPro" id="IPR036259">
    <property type="entry name" value="MFS_trans_sf"/>
</dbReference>
<dbReference type="CDD" id="cd17502">
    <property type="entry name" value="MFS_Azr1_MDR_like"/>
    <property type="match status" value="1"/>
</dbReference>
<evidence type="ECO:0000256" key="8">
    <source>
        <dbReference type="SAM" id="Phobius"/>
    </source>
</evidence>
<dbReference type="InterPro" id="IPR020846">
    <property type="entry name" value="MFS_dom"/>
</dbReference>
<keyword evidence="3" id="KW-0813">Transport</keyword>
<dbReference type="InterPro" id="IPR011701">
    <property type="entry name" value="MFS"/>
</dbReference>
<dbReference type="Gene3D" id="1.20.1250.20">
    <property type="entry name" value="MFS general substrate transporter like domains"/>
    <property type="match status" value="1"/>
</dbReference>
<proteinExistence type="inferred from homology"/>
<accession>A0A0D8HGD1</accession>
<dbReference type="EMBL" id="JXYS01000067">
    <property type="protein sequence ID" value="KJF17045.1"/>
    <property type="molecule type" value="Genomic_DNA"/>
</dbReference>
<feature type="transmembrane region" description="Helical" evidence="8">
    <location>
        <begin position="486"/>
        <end position="504"/>
    </location>
</feature>
<feature type="transmembrane region" description="Helical" evidence="8">
    <location>
        <begin position="212"/>
        <end position="233"/>
    </location>
</feature>
<dbReference type="PRINTS" id="PR01036">
    <property type="entry name" value="TCRTETB"/>
</dbReference>
<feature type="transmembrane region" description="Helical" evidence="8">
    <location>
        <begin position="375"/>
        <end position="396"/>
    </location>
</feature>
<reference evidence="10 11" key="1">
    <citation type="submission" date="2015-01" db="EMBL/GenBank/DDBJ databases">
        <title>Draft genome of the acidophilic iron oxidizer Acidithrix ferrooxidans strain Py-F3.</title>
        <authorList>
            <person name="Poehlein A."/>
            <person name="Eisen S."/>
            <person name="Schloemann M."/>
            <person name="Johnson B.D."/>
            <person name="Daniel R."/>
            <person name="Muehling M."/>
        </authorList>
    </citation>
    <scope>NUCLEOTIDE SEQUENCE [LARGE SCALE GENOMIC DNA]</scope>
    <source>
        <strain evidence="10 11">Py-F3</strain>
    </source>
</reference>
<feature type="transmembrane region" description="Helical" evidence="8">
    <location>
        <begin position="408"/>
        <end position="432"/>
    </location>
</feature>
<feature type="transmembrane region" description="Helical" evidence="8">
    <location>
        <begin position="313"/>
        <end position="332"/>
    </location>
</feature>
<comment type="subcellular location">
    <subcellularLocation>
        <location evidence="1">Cell membrane</location>
        <topology evidence="1">Multi-pass membrane protein</topology>
    </subcellularLocation>
</comment>
<dbReference type="RefSeq" id="WP_052605748.1">
    <property type="nucleotide sequence ID" value="NZ_JXYS01000067.1"/>
</dbReference>
<feature type="transmembrane region" description="Helical" evidence="8">
    <location>
        <begin position="150"/>
        <end position="168"/>
    </location>
</feature>
<dbReference type="AlphaFoldDB" id="A0A0D8HGD1"/>
<organism evidence="10 11">
    <name type="scientific">Acidithrix ferrooxidans</name>
    <dbReference type="NCBI Taxonomy" id="1280514"/>
    <lineage>
        <taxon>Bacteria</taxon>
        <taxon>Bacillati</taxon>
        <taxon>Actinomycetota</taxon>
        <taxon>Acidimicrobiia</taxon>
        <taxon>Acidimicrobiales</taxon>
        <taxon>Acidimicrobiaceae</taxon>
        <taxon>Acidithrix</taxon>
    </lineage>
</organism>
<evidence type="ECO:0000256" key="5">
    <source>
        <dbReference type="ARBA" id="ARBA00022692"/>
    </source>
</evidence>
<name>A0A0D8HGD1_9ACTN</name>
<feature type="transmembrane region" description="Helical" evidence="8">
    <location>
        <begin position="92"/>
        <end position="111"/>
    </location>
</feature>
<feature type="transmembrane region" description="Helical" evidence="8">
    <location>
        <begin position="180"/>
        <end position="200"/>
    </location>
</feature>
<dbReference type="GO" id="GO:0022857">
    <property type="term" value="F:transmembrane transporter activity"/>
    <property type="evidence" value="ECO:0007669"/>
    <property type="project" value="InterPro"/>
</dbReference>
<dbReference type="PATRIC" id="fig|1280514.3.peg.2771"/>
<dbReference type="PANTHER" id="PTHR23501:SF197">
    <property type="entry name" value="COMD"/>
    <property type="match status" value="1"/>
</dbReference>
<feature type="transmembrane region" description="Helical" evidence="8">
    <location>
        <begin position="117"/>
        <end position="138"/>
    </location>
</feature>
<keyword evidence="11" id="KW-1185">Reference proteome</keyword>
<dbReference type="SUPFAM" id="SSF103473">
    <property type="entry name" value="MFS general substrate transporter"/>
    <property type="match status" value="2"/>
</dbReference>
<dbReference type="GO" id="GO:0005886">
    <property type="term" value="C:plasma membrane"/>
    <property type="evidence" value="ECO:0007669"/>
    <property type="project" value="UniProtKB-SubCell"/>
</dbReference>
<dbReference type="PANTHER" id="PTHR23501">
    <property type="entry name" value="MAJOR FACILITATOR SUPERFAMILY"/>
    <property type="match status" value="1"/>
</dbReference>
<evidence type="ECO:0000313" key="11">
    <source>
        <dbReference type="Proteomes" id="UP000032360"/>
    </source>
</evidence>
<comment type="caution">
    <text evidence="10">The sequence shown here is derived from an EMBL/GenBank/DDBJ whole genome shotgun (WGS) entry which is preliminary data.</text>
</comment>
<evidence type="ECO:0000256" key="4">
    <source>
        <dbReference type="ARBA" id="ARBA00022475"/>
    </source>
</evidence>
<feature type="transmembrane region" description="Helical" evidence="8">
    <location>
        <begin position="24"/>
        <end position="49"/>
    </location>
</feature>
<dbReference type="STRING" id="1280514.AXFE_21160"/>
<comment type="similarity">
    <text evidence="2">Belongs to the major facilitator superfamily. TCR/Tet family.</text>
</comment>
<dbReference type="PROSITE" id="PS50850">
    <property type="entry name" value="MFS"/>
    <property type="match status" value="1"/>
</dbReference>
<feature type="transmembrane region" description="Helical" evidence="8">
    <location>
        <begin position="239"/>
        <end position="259"/>
    </location>
</feature>
<evidence type="ECO:0000256" key="1">
    <source>
        <dbReference type="ARBA" id="ARBA00004651"/>
    </source>
</evidence>
<evidence type="ECO:0000313" key="10">
    <source>
        <dbReference type="EMBL" id="KJF17045.1"/>
    </source>
</evidence>
<feature type="domain" description="Major facilitator superfamily (MFS) profile" evidence="9">
    <location>
        <begin position="27"/>
        <end position="509"/>
    </location>
</feature>
<dbReference type="Pfam" id="PF07690">
    <property type="entry name" value="MFS_1"/>
    <property type="match status" value="2"/>
</dbReference>
<keyword evidence="6 8" id="KW-1133">Transmembrane helix</keyword>
<sequence>MDKESKAEPLDQTYGSTPLTHRQILLALSGLLLGMLLAALDQTIVSTALPTIVGDLGGLQHLSWVVTAYLLSSTAVTPLYGKISDLYGRKALFQFAIVIFLVGSVLSGLSQNMGELIAFRAIQGVGGGGLFAMVLSIIGDIVPPRERGKYQGYTGAVFASASVFGPLVGGFLTDQISWRWIFYVNVPIGIFALVVTSYVLKLPVRRMSHKIDFLGSGLITAAVTTALLLTVWGGVTYSWTSPMIISLAAATIALTLAFIFQENRAPEPILPLRLFKDKVFSVSSSIGFLSGFALFGAVIFLPEYMQIVRGVSATRSGLMLIPLTLGIVLGSVGSGQIITRVGKYKIFPIIGSILLASGFYLLSLFEANTQYWIESIYMTITGLGLGLSVQVIILATQNSVDFKDLGTATSAVTFFRTMGGAIGTSFFGNILINRLSFNLARTMGSAAGTSSATAAVMGGSPAQLAKLPTRIHIGVIDAFVKSLHVVFLWAIPFSAIAIALALMLPEKPLRSIAGIAGAKSNENSKEHIPFLISE</sequence>
<keyword evidence="5 8" id="KW-0812">Transmembrane</keyword>
<feature type="transmembrane region" description="Helical" evidence="8">
    <location>
        <begin position="344"/>
        <end position="363"/>
    </location>
</feature>
<dbReference type="FunFam" id="1.20.1720.10:FF:000004">
    <property type="entry name" value="EmrB/QacA family drug resistance transporter"/>
    <property type="match status" value="1"/>
</dbReference>
<keyword evidence="7 8" id="KW-0472">Membrane</keyword>
<feature type="transmembrane region" description="Helical" evidence="8">
    <location>
        <begin position="61"/>
        <end position="80"/>
    </location>
</feature>
<feature type="transmembrane region" description="Helical" evidence="8">
    <location>
        <begin position="279"/>
        <end position="301"/>
    </location>
</feature>
<keyword evidence="4" id="KW-1003">Cell membrane</keyword>
<dbReference type="Proteomes" id="UP000032360">
    <property type="component" value="Unassembled WGS sequence"/>
</dbReference>
<evidence type="ECO:0000256" key="2">
    <source>
        <dbReference type="ARBA" id="ARBA00007520"/>
    </source>
</evidence>
<gene>
    <name evidence="10" type="primary">bmr32</name>
    <name evidence="10" type="ORF">AXFE_21160</name>
</gene>
<dbReference type="InterPro" id="IPR004638">
    <property type="entry name" value="EmrB-like"/>
</dbReference>
<evidence type="ECO:0000256" key="7">
    <source>
        <dbReference type="ARBA" id="ARBA00023136"/>
    </source>
</evidence>
<dbReference type="NCBIfam" id="TIGR00711">
    <property type="entry name" value="efflux_EmrB"/>
    <property type="match status" value="1"/>
</dbReference>
<evidence type="ECO:0000256" key="3">
    <source>
        <dbReference type="ARBA" id="ARBA00022448"/>
    </source>
</evidence>
<evidence type="ECO:0000259" key="9">
    <source>
        <dbReference type="PROSITE" id="PS50850"/>
    </source>
</evidence>
<evidence type="ECO:0000256" key="6">
    <source>
        <dbReference type="ARBA" id="ARBA00022989"/>
    </source>
</evidence>
<dbReference type="Gene3D" id="1.20.1720.10">
    <property type="entry name" value="Multidrug resistance protein D"/>
    <property type="match status" value="1"/>
</dbReference>
<protein>
    <submittedName>
        <fullName evidence="10">Multidrug resistance protein 3</fullName>
    </submittedName>
</protein>
<dbReference type="OrthoDB" id="7375466at2"/>